<sequence>MDGTDWEWVRRVQNGETDAFETLIQRHQKPIFNLLYRLLGDIDEASDAAQEVFLAAYRAIQEFRGDALFSTWLYRIAVNQAMTRRKRLAADLSRRAAFDSNDPEEARDPLADLPHPGPDPAQEAERKEAHVRVQQGLNGLKEEEALIILLHDLQGLPYEEIARILKVPLGTAKSRLHRARLALKTKLAPYYDSSRMEK</sequence>
<feature type="domain" description="RNA polymerase sigma factor 70 region 4 type 2" evidence="7">
    <location>
        <begin position="132"/>
        <end position="183"/>
    </location>
</feature>
<evidence type="ECO:0000256" key="5">
    <source>
        <dbReference type="SAM" id="MobiDB-lite"/>
    </source>
</evidence>
<dbReference type="GO" id="GO:0006352">
    <property type="term" value="P:DNA-templated transcription initiation"/>
    <property type="evidence" value="ECO:0007669"/>
    <property type="project" value="InterPro"/>
</dbReference>
<keyword evidence="3" id="KW-0731">Sigma factor</keyword>
<evidence type="ECO:0000256" key="1">
    <source>
        <dbReference type="ARBA" id="ARBA00010641"/>
    </source>
</evidence>
<protein>
    <submittedName>
        <fullName evidence="8">Sigma-70 family RNA polymerase sigma factor</fullName>
    </submittedName>
</protein>
<evidence type="ECO:0000259" key="7">
    <source>
        <dbReference type="Pfam" id="PF08281"/>
    </source>
</evidence>
<keyword evidence="4" id="KW-0804">Transcription</keyword>
<dbReference type="Gene3D" id="1.10.10.10">
    <property type="entry name" value="Winged helix-like DNA-binding domain superfamily/Winged helix DNA-binding domain"/>
    <property type="match status" value="1"/>
</dbReference>
<reference evidence="8 9" key="1">
    <citation type="journal article" date="2020" name="Nature">
        <title>Bacterial chemolithoautotrophy via manganese oxidation.</title>
        <authorList>
            <person name="Yu H."/>
            <person name="Leadbetter J.R."/>
        </authorList>
    </citation>
    <scope>NUCLEOTIDE SEQUENCE [LARGE SCALE GENOMIC DNA]</scope>
    <source>
        <strain evidence="8 9">Mn-1</strain>
    </source>
</reference>
<feature type="domain" description="RNA polymerase sigma-70 region 2" evidence="6">
    <location>
        <begin position="23"/>
        <end position="87"/>
    </location>
</feature>
<evidence type="ECO:0000256" key="2">
    <source>
        <dbReference type="ARBA" id="ARBA00023015"/>
    </source>
</evidence>
<dbReference type="GO" id="GO:0016987">
    <property type="term" value="F:sigma factor activity"/>
    <property type="evidence" value="ECO:0007669"/>
    <property type="project" value="UniProtKB-KW"/>
</dbReference>
<evidence type="ECO:0000256" key="4">
    <source>
        <dbReference type="ARBA" id="ARBA00023163"/>
    </source>
</evidence>
<dbReference type="PANTHER" id="PTHR43133:SF51">
    <property type="entry name" value="RNA POLYMERASE SIGMA FACTOR"/>
    <property type="match status" value="1"/>
</dbReference>
<dbReference type="InterPro" id="IPR007627">
    <property type="entry name" value="RNA_pol_sigma70_r2"/>
</dbReference>
<gene>
    <name evidence="8" type="ORF">MNODULE_13760</name>
</gene>
<dbReference type="Pfam" id="PF08281">
    <property type="entry name" value="Sigma70_r4_2"/>
    <property type="match status" value="1"/>
</dbReference>
<comment type="caution">
    <text evidence="8">The sequence shown here is derived from an EMBL/GenBank/DDBJ whole genome shotgun (WGS) entry which is preliminary data.</text>
</comment>
<evidence type="ECO:0000313" key="8">
    <source>
        <dbReference type="EMBL" id="NKE71809.1"/>
    </source>
</evidence>
<dbReference type="NCBIfam" id="TIGR02937">
    <property type="entry name" value="sigma70-ECF"/>
    <property type="match status" value="1"/>
</dbReference>
<dbReference type="InterPro" id="IPR014284">
    <property type="entry name" value="RNA_pol_sigma-70_dom"/>
</dbReference>
<dbReference type="Proteomes" id="UP000534783">
    <property type="component" value="Unassembled WGS sequence"/>
</dbReference>
<keyword evidence="9" id="KW-1185">Reference proteome</keyword>
<dbReference type="InterPro" id="IPR036388">
    <property type="entry name" value="WH-like_DNA-bd_sf"/>
</dbReference>
<organism evidence="8 9">
    <name type="scientific">Candidatus Manganitrophus noduliformans</name>
    <dbReference type="NCBI Taxonomy" id="2606439"/>
    <lineage>
        <taxon>Bacteria</taxon>
        <taxon>Pseudomonadati</taxon>
        <taxon>Nitrospirota</taxon>
        <taxon>Nitrospiria</taxon>
        <taxon>Candidatus Troglogloeales</taxon>
        <taxon>Candidatus Manganitrophaceae</taxon>
        <taxon>Candidatus Manganitrophus</taxon>
    </lineage>
</organism>
<dbReference type="InterPro" id="IPR013249">
    <property type="entry name" value="RNA_pol_sigma70_r4_t2"/>
</dbReference>
<dbReference type="RefSeq" id="WP_168060776.1">
    <property type="nucleotide sequence ID" value="NZ_VTOW01000002.1"/>
</dbReference>
<dbReference type="PANTHER" id="PTHR43133">
    <property type="entry name" value="RNA POLYMERASE ECF-TYPE SIGMA FACTO"/>
    <property type="match status" value="1"/>
</dbReference>
<proteinExistence type="inferred from homology"/>
<dbReference type="EMBL" id="VTOW01000002">
    <property type="protein sequence ID" value="NKE71809.1"/>
    <property type="molecule type" value="Genomic_DNA"/>
</dbReference>
<dbReference type="CDD" id="cd06171">
    <property type="entry name" value="Sigma70_r4"/>
    <property type="match status" value="1"/>
</dbReference>
<keyword evidence="2" id="KW-0805">Transcription regulation</keyword>
<evidence type="ECO:0000259" key="6">
    <source>
        <dbReference type="Pfam" id="PF04542"/>
    </source>
</evidence>
<evidence type="ECO:0000313" key="9">
    <source>
        <dbReference type="Proteomes" id="UP000534783"/>
    </source>
</evidence>
<dbReference type="GO" id="GO:0003677">
    <property type="term" value="F:DNA binding"/>
    <property type="evidence" value="ECO:0007669"/>
    <property type="project" value="InterPro"/>
</dbReference>
<comment type="similarity">
    <text evidence="1">Belongs to the sigma-70 factor family. ECF subfamily.</text>
</comment>
<dbReference type="InterPro" id="IPR013325">
    <property type="entry name" value="RNA_pol_sigma_r2"/>
</dbReference>
<feature type="region of interest" description="Disordered" evidence="5">
    <location>
        <begin position="98"/>
        <end position="128"/>
    </location>
</feature>
<dbReference type="SUPFAM" id="SSF88946">
    <property type="entry name" value="Sigma2 domain of RNA polymerase sigma factors"/>
    <property type="match status" value="1"/>
</dbReference>
<dbReference type="InterPro" id="IPR013324">
    <property type="entry name" value="RNA_pol_sigma_r3/r4-like"/>
</dbReference>
<dbReference type="AlphaFoldDB" id="A0A7X6DRG4"/>
<dbReference type="Pfam" id="PF04542">
    <property type="entry name" value="Sigma70_r2"/>
    <property type="match status" value="1"/>
</dbReference>
<name>A0A7X6DRG4_9BACT</name>
<dbReference type="InterPro" id="IPR039425">
    <property type="entry name" value="RNA_pol_sigma-70-like"/>
</dbReference>
<evidence type="ECO:0000256" key="3">
    <source>
        <dbReference type="ARBA" id="ARBA00023082"/>
    </source>
</evidence>
<accession>A0A7X6DRG4</accession>
<dbReference type="SUPFAM" id="SSF88659">
    <property type="entry name" value="Sigma3 and sigma4 domains of RNA polymerase sigma factors"/>
    <property type="match status" value="1"/>
</dbReference>
<dbReference type="Gene3D" id="1.10.1740.10">
    <property type="match status" value="1"/>
</dbReference>